<dbReference type="EMBL" id="FLUO01000001">
    <property type="protein sequence ID" value="SBV98955.1"/>
    <property type="molecule type" value="Genomic_DNA"/>
</dbReference>
<evidence type="ECO:0000313" key="1">
    <source>
        <dbReference type="EMBL" id="SBV98955.1"/>
    </source>
</evidence>
<dbReference type="Pfam" id="PF04309">
    <property type="entry name" value="G3P_antiterm"/>
    <property type="match status" value="1"/>
</dbReference>
<dbReference type="SUPFAM" id="SSF110391">
    <property type="entry name" value="GlpP-like"/>
    <property type="match status" value="1"/>
</dbReference>
<name>A0A212JI82_9PROT</name>
<organism evidence="1">
    <name type="scientific">uncultured Alphaproteobacteria bacterium</name>
    <dbReference type="NCBI Taxonomy" id="91750"/>
    <lineage>
        <taxon>Bacteria</taxon>
        <taxon>Pseudomonadati</taxon>
        <taxon>Pseudomonadota</taxon>
        <taxon>Alphaproteobacteria</taxon>
        <taxon>environmental samples</taxon>
    </lineage>
</organism>
<dbReference type="InterPro" id="IPR006699">
    <property type="entry name" value="GlpP"/>
</dbReference>
<dbReference type="GO" id="GO:0006355">
    <property type="term" value="P:regulation of DNA-templated transcription"/>
    <property type="evidence" value="ECO:0007669"/>
    <property type="project" value="InterPro"/>
</dbReference>
<sequence length="186" mass="20142">MTGPFEIIPSVRQAKILPFALSCPSRYVLISGLDVSVLKASVEEIHAARKIAIVNPSLVGGLASDATGLRLLRQHFGVDMIASSSLQQLQQARREGLMCIQRLFLVDSYAWDSALAALRNSKVDAVEILPGHMSVKFAASLKTKGVPMLAGGFIKSRKEVQEILAAGYTGLTTSQRDLWNYECPVA</sequence>
<dbReference type="PIRSF" id="PIRSF016897">
    <property type="entry name" value="GlpP"/>
    <property type="match status" value="1"/>
</dbReference>
<dbReference type="AlphaFoldDB" id="A0A212JI82"/>
<reference evidence="1" key="1">
    <citation type="submission" date="2016-04" db="EMBL/GenBank/DDBJ databases">
        <authorList>
            <person name="Evans L.H."/>
            <person name="Alamgir A."/>
            <person name="Owens N."/>
            <person name="Weber N.D."/>
            <person name="Virtaneva K."/>
            <person name="Barbian K."/>
            <person name="Babar A."/>
            <person name="Rosenke K."/>
        </authorList>
    </citation>
    <scope>NUCLEOTIDE SEQUENCE</scope>
    <source>
        <strain evidence="1">86</strain>
    </source>
</reference>
<dbReference type="Gene3D" id="3.20.20.70">
    <property type="entry name" value="Aldolase class I"/>
    <property type="match status" value="1"/>
</dbReference>
<dbReference type="PANTHER" id="PTHR35787">
    <property type="entry name" value="GLYCEROL UPTAKE OPERON ANTITERMINATOR REGULATORY PROTEIN"/>
    <property type="match status" value="1"/>
</dbReference>
<dbReference type="GO" id="GO:0006071">
    <property type="term" value="P:glycerol metabolic process"/>
    <property type="evidence" value="ECO:0007669"/>
    <property type="project" value="InterPro"/>
</dbReference>
<gene>
    <name evidence="1" type="ORF">KL86APRO_11080</name>
</gene>
<dbReference type="InterPro" id="IPR013785">
    <property type="entry name" value="Aldolase_TIM"/>
</dbReference>
<accession>A0A212JI82</accession>
<protein>
    <submittedName>
        <fullName evidence="1">Glycerol-3-phosphate responsive antiterminator</fullName>
    </submittedName>
</protein>
<proteinExistence type="predicted"/>
<dbReference type="PANTHER" id="PTHR35787:SF1">
    <property type="entry name" value="GLYCEROL UPTAKE OPERON ANTITERMINATOR REGULATORY PROTEIN"/>
    <property type="match status" value="1"/>
</dbReference>